<evidence type="ECO:0000313" key="2">
    <source>
        <dbReference type="EMBL" id="BAT16209.1"/>
    </source>
</evidence>
<accession>A0A0P0Y7R0</accession>
<reference evidence="2 3" key="3">
    <citation type="journal article" date="2013" name="Rice">
        <title>Improvement of the Oryza sativa Nipponbare reference genome using next generation sequence and optical map data.</title>
        <authorList>
            <person name="Kawahara Y."/>
            <person name="de la Bastide M."/>
            <person name="Hamilton J.P."/>
            <person name="Kanamori H."/>
            <person name="McCombie W.R."/>
            <person name="Ouyang S."/>
            <person name="Schwartz D.C."/>
            <person name="Tanaka T."/>
            <person name="Wu J."/>
            <person name="Zhou S."/>
            <person name="Childs K.L."/>
            <person name="Davidson R.M."/>
            <person name="Lin H."/>
            <person name="Quesada-Ocampo L."/>
            <person name="Vaillancourt B."/>
            <person name="Sakai H."/>
            <person name="Lee S.S."/>
            <person name="Kim J."/>
            <person name="Numa H."/>
            <person name="Itoh T."/>
            <person name="Buell C.R."/>
            <person name="Matsumoto T."/>
        </authorList>
    </citation>
    <scope>NUCLEOTIDE SEQUENCE [LARGE SCALE GENOMIC DNA]</scope>
    <source>
        <strain evidence="3">cv. Nipponbare</strain>
    </source>
</reference>
<dbReference type="Gramene" id="Os12t0191400-00">
    <property type="protein sequence ID" value="Os12t0191400-00"/>
    <property type="gene ID" value="Os12g0191400"/>
</dbReference>
<sequence length="382" mass="41411">MEYIISFVVEFLNRFDLSEEMYSVRPMDRSIDQSVGVELGAHVPDLAVVAGERADGAHLHHGGDEVPLEPARRGAEVGRDEAARGVAGVERGVRGDDGEAGADVAEDGVVEVALAAAVQRDARVEVARRAPRLELRQERRRDGRVRPDAAAAEAVVVQPVLHEEARRRADRVRRCIGGGDAIDRVNGGGEAMDGLSVSVSARTCEEDEVAVVEAAGGEPGAEHLDGIDDVRKHVGVAEVGDQPVAPPRRHVERRPARLTNMTRRDTHQTPISWRASNTKSLFSMLTMAMASRAASAMMSAQETTPGHWSSSSALAASTTACPRSPWCLLLFTSASFRALRISTDASHPCTPRHATPRHATPQHRQTPRRSPARWRATERETE</sequence>
<dbReference type="PaxDb" id="39947-A0A0P0Y7R0"/>
<organism evidence="2 3">
    <name type="scientific">Oryza sativa subsp. japonica</name>
    <name type="common">Rice</name>
    <dbReference type="NCBI Taxonomy" id="39947"/>
    <lineage>
        <taxon>Eukaryota</taxon>
        <taxon>Viridiplantae</taxon>
        <taxon>Streptophyta</taxon>
        <taxon>Embryophyta</taxon>
        <taxon>Tracheophyta</taxon>
        <taxon>Spermatophyta</taxon>
        <taxon>Magnoliopsida</taxon>
        <taxon>Liliopsida</taxon>
        <taxon>Poales</taxon>
        <taxon>Poaceae</taxon>
        <taxon>BOP clade</taxon>
        <taxon>Oryzoideae</taxon>
        <taxon>Oryzeae</taxon>
        <taxon>Oryzinae</taxon>
        <taxon>Oryza</taxon>
        <taxon>Oryza sativa</taxon>
    </lineage>
</organism>
<protein>
    <submittedName>
        <fullName evidence="2">Os12g0191400 protein</fullName>
    </submittedName>
</protein>
<feature type="region of interest" description="Disordered" evidence="1">
    <location>
        <begin position="345"/>
        <end position="382"/>
    </location>
</feature>
<reference evidence="2 3" key="2">
    <citation type="journal article" date="2013" name="Plant Cell Physiol.">
        <title>Rice Annotation Project Database (RAP-DB): an integrative and interactive database for rice genomics.</title>
        <authorList>
            <person name="Sakai H."/>
            <person name="Lee S.S."/>
            <person name="Tanaka T."/>
            <person name="Numa H."/>
            <person name="Kim J."/>
            <person name="Kawahara Y."/>
            <person name="Wakimoto H."/>
            <person name="Yang C.C."/>
            <person name="Iwamoto M."/>
            <person name="Abe T."/>
            <person name="Yamada Y."/>
            <person name="Muto A."/>
            <person name="Inokuchi H."/>
            <person name="Ikemura T."/>
            <person name="Matsumoto T."/>
            <person name="Sasaki T."/>
            <person name="Itoh T."/>
        </authorList>
    </citation>
    <scope>NUCLEOTIDE SEQUENCE [LARGE SCALE GENOMIC DNA]</scope>
    <source>
        <strain evidence="3">cv. Nipponbare</strain>
    </source>
</reference>
<name>A0A0P0Y7R0_ORYSJ</name>
<evidence type="ECO:0000313" key="3">
    <source>
        <dbReference type="Proteomes" id="UP000059680"/>
    </source>
</evidence>
<dbReference type="InParanoid" id="A0A0P0Y7R0"/>
<feature type="region of interest" description="Disordered" evidence="1">
    <location>
        <begin position="57"/>
        <end position="81"/>
    </location>
</feature>
<evidence type="ECO:0000256" key="1">
    <source>
        <dbReference type="SAM" id="MobiDB-lite"/>
    </source>
</evidence>
<gene>
    <name evidence="2" type="ordered locus">Os12g0191400</name>
    <name evidence="2" type="ORF">OSNPB_120191400</name>
</gene>
<proteinExistence type="predicted"/>
<dbReference type="AlphaFoldDB" id="A0A0P0Y7R0"/>
<dbReference type="Proteomes" id="UP000059680">
    <property type="component" value="Chromosome 12"/>
</dbReference>
<dbReference type="EMBL" id="AP014968">
    <property type="protein sequence ID" value="BAT16209.1"/>
    <property type="molecule type" value="Genomic_DNA"/>
</dbReference>
<reference evidence="3" key="1">
    <citation type="journal article" date="2005" name="Nature">
        <title>The map-based sequence of the rice genome.</title>
        <authorList>
            <consortium name="International rice genome sequencing project (IRGSP)"/>
            <person name="Matsumoto T."/>
            <person name="Wu J."/>
            <person name="Kanamori H."/>
            <person name="Katayose Y."/>
            <person name="Fujisawa M."/>
            <person name="Namiki N."/>
            <person name="Mizuno H."/>
            <person name="Yamamoto K."/>
            <person name="Antonio B.A."/>
            <person name="Baba T."/>
            <person name="Sakata K."/>
            <person name="Nagamura Y."/>
            <person name="Aoki H."/>
            <person name="Arikawa K."/>
            <person name="Arita K."/>
            <person name="Bito T."/>
            <person name="Chiden Y."/>
            <person name="Fujitsuka N."/>
            <person name="Fukunaka R."/>
            <person name="Hamada M."/>
            <person name="Harada C."/>
            <person name="Hayashi A."/>
            <person name="Hijishita S."/>
            <person name="Honda M."/>
            <person name="Hosokawa S."/>
            <person name="Ichikawa Y."/>
            <person name="Idonuma A."/>
            <person name="Iijima M."/>
            <person name="Ikeda M."/>
            <person name="Ikeno M."/>
            <person name="Ito K."/>
            <person name="Ito S."/>
            <person name="Ito T."/>
            <person name="Ito Y."/>
            <person name="Ito Y."/>
            <person name="Iwabuchi A."/>
            <person name="Kamiya K."/>
            <person name="Karasawa W."/>
            <person name="Kurita K."/>
            <person name="Katagiri S."/>
            <person name="Kikuta A."/>
            <person name="Kobayashi H."/>
            <person name="Kobayashi N."/>
            <person name="Machita K."/>
            <person name="Maehara T."/>
            <person name="Masukawa M."/>
            <person name="Mizubayashi T."/>
            <person name="Mukai Y."/>
            <person name="Nagasaki H."/>
            <person name="Nagata Y."/>
            <person name="Naito S."/>
            <person name="Nakashima M."/>
            <person name="Nakama Y."/>
            <person name="Nakamichi Y."/>
            <person name="Nakamura M."/>
            <person name="Meguro A."/>
            <person name="Negishi M."/>
            <person name="Ohta I."/>
            <person name="Ohta T."/>
            <person name="Okamoto M."/>
            <person name="Ono N."/>
            <person name="Saji S."/>
            <person name="Sakaguchi M."/>
            <person name="Sakai K."/>
            <person name="Shibata M."/>
            <person name="Shimokawa T."/>
            <person name="Song J."/>
            <person name="Takazaki Y."/>
            <person name="Terasawa K."/>
            <person name="Tsugane M."/>
            <person name="Tsuji K."/>
            <person name="Ueda S."/>
            <person name="Waki K."/>
            <person name="Yamagata H."/>
            <person name="Yamamoto M."/>
            <person name="Yamamoto S."/>
            <person name="Yamane H."/>
            <person name="Yoshiki S."/>
            <person name="Yoshihara R."/>
            <person name="Yukawa K."/>
            <person name="Zhong H."/>
            <person name="Yano M."/>
            <person name="Yuan Q."/>
            <person name="Ouyang S."/>
            <person name="Liu J."/>
            <person name="Jones K.M."/>
            <person name="Gansberger K."/>
            <person name="Moffat K."/>
            <person name="Hill J."/>
            <person name="Bera J."/>
            <person name="Fadrosh D."/>
            <person name="Jin S."/>
            <person name="Johri S."/>
            <person name="Kim M."/>
            <person name="Overton L."/>
            <person name="Reardon M."/>
            <person name="Tsitrin T."/>
            <person name="Vuong H."/>
            <person name="Weaver B."/>
            <person name="Ciecko A."/>
            <person name="Tallon L."/>
            <person name="Jackson J."/>
            <person name="Pai G."/>
            <person name="Aken S.V."/>
            <person name="Utterback T."/>
            <person name="Reidmuller S."/>
            <person name="Feldblyum T."/>
            <person name="Hsiao J."/>
            <person name="Zismann V."/>
            <person name="Iobst S."/>
            <person name="de Vazeille A.R."/>
            <person name="Buell C.R."/>
            <person name="Ying K."/>
            <person name="Li Y."/>
            <person name="Lu T."/>
            <person name="Huang Y."/>
            <person name="Zhao Q."/>
            <person name="Feng Q."/>
            <person name="Zhang L."/>
            <person name="Zhu J."/>
            <person name="Weng Q."/>
            <person name="Mu J."/>
            <person name="Lu Y."/>
            <person name="Fan D."/>
            <person name="Liu Y."/>
            <person name="Guan J."/>
            <person name="Zhang Y."/>
            <person name="Yu S."/>
            <person name="Liu X."/>
            <person name="Zhang Y."/>
            <person name="Hong G."/>
            <person name="Han B."/>
            <person name="Choisne N."/>
            <person name="Demange N."/>
            <person name="Orjeda G."/>
            <person name="Samain S."/>
            <person name="Cattolico L."/>
            <person name="Pelletier E."/>
            <person name="Couloux A."/>
            <person name="Segurens B."/>
            <person name="Wincker P."/>
            <person name="D'Hont A."/>
            <person name="Scarpelli C."/>
            <person name="Weissenbach J."/>
            <person name="Salanoubat M."/>
            <person name="Quetier F."/>
            <person name="Yu Y."/>
            <person name="Kim H.R."/>
            <person name="Rambo T."/>
            <person name="Currie J."/>
            <person name="Collura K."/>
            <person name="Luo M."/>
            <person name="Yang T."/>
            <person name="Ammiraju J.S.S."/>
            <person name="Engler F."/>
            <person name="Soderlund C."/>
            <person name="Wing R.A."/>
            <person name="Palmer L.E."/>
            <person name="de la Bastide M."/>
            <person name="Spiegel L."/>
            <person name="Nascimento L."/>
            <person name="Zutavern T."/>
            <person name="O'Shaughnessy A."/>
            <person name="Dike S."/>
            <person name="Dedhia N."/>
            <person name="Preston R."/>
            <person name="Balija V."/>
            <person name="McCombie W.R."/>
            <person name="Chow T."/>
            <person name="Chen H."/>
            <person name="Chung M."/>
            <person name="Chen C."/>
            <person name="Shaw J."/>
            <person name="Wu H."/>
            <person name="Hsiao K."/>
            <person name="Chao Y."/>
            <person name="Chu M."/>
            <person name="Cheng C."/>
            <person name="Hour A."/>
            <person name="Lee P."/>
            <person name="Lin S."/>
            <person name="Lin Y."/>
            <person name="Liou J."/>
            <person name="Liu S."/>
            <person name="Hsing Y."/>
            <person name="Raghuvanshi S."/>
            <person name="Mohanty A."/>
            <person name="Bharti A.K."/>
            <person name="Gaur A."/>
            <person name="Gupta V."/>
            <person name="Kumar D."/>
            <person name="Ravi V."/>
            <person name="Vij S."/>
            <person name="Kapur A."/>
            <person name="Khurana P."/>
            <person name="Khurana P."/>
            <person name="Khurana J.P."/>
            <person name="Tyagi A.K."/>
            <person name="Gaikwad K."/>
            <person name="Singh A."/>
            <person name="Dalal V."/>
            <person name="Srivastava S."/>
            <person name="Dixit A."/>
            <person name="Pal A.K."/>
            <person name="Ghazi I.A."/>
            <person name="Yadav M."/>
            <person name="Pandit A."/>
            <person name="Bhargava A."/>
            <person name="Sureshbabu K."/>
            <person name="Batra K."/>
            <person name="Sharma T.R."/>
            <person name="Mohapatra T."/>
            <person name="Singh N.K."/>
            <person name="Messing J."/>
            <person name="Nelson A.B."/>
            <person name="Fuks G."/>
            <person name="Kavchok S."/>
            <person name="Keizer G."/>
            <person name="Linton E."/>
            <person name="Llaca V."/>
            <person name="Song R."/>
            <person name="Tanyolac B."/>
            <person name="Young S."/>
            <person name="Ho-Il K."/>
            <person name="Hahn J.H."/>
            <person name="Sangsakoo G."/>
            <person name="Vanavichit A."/>
            <person name="de Mattos Luiz.A.T."/>
            <person name="Zimmer P.D."/>
            <person name="Malone G."/>
            <person name="Dellagostin O."/>
            <person name="de Oliveira A.C."/>
            <person name="Bevan M."/>
            <person name="Bancroft I."/>
            <person name="Minx P."/>
            <person name="Cordum H."/>
            <person name="Wilson R."/>
            <person name="Cheng Z."/>
            <person name="Jin W."/>
            <person name="Jiang J."/>
            <person name="Leong S.A."/>
            <person name="Iwama H."/>
            <person name="Gojobori T."/>
            <person name="Itoh T."/>
            <person name="Niimura Y."/>
            <person name="Fujii Y."/>
            <person name="Habara T."/>
            <person name="Sakai H."/>
            <person name="Sato Y."/>
            <person name="Wilson G."/>
            <person name="Kumar K."/>
            <person name="McCouch S."/>
            <person name="Juretic N."/>
            <person name="Hoen D."/>
            <person name="Wright S."/>
            <person name="Bruskiewich R."/>
            <person name="Bureau T."/>
            <person name="Miyao A."/>
            <person name="Hirochika H."/>
            <person name="Nishikawa T."/>
            <person name="Kadowaki K."/>
            <person name="Sugiura M."/>
            <person name="Burr B."/>
            <person name="Sasaki T."/>
        </authorList>
    </citation>
    <scope>NUCLEOTIDE SEQUENCE [LARGE SCALE GENOMIC DNA]</scope>
    <source>
        <strain evidence="3">cv. Nipponbare</strain>
    </source>
</reference>
<keyword evidence="3" id="KW-1185">Reference proteome</keyword>